<feature type="compositionally biased region" description="Basic and acidic residues" evidence="1">
    <location>
        <begin position="311"/>
        <end position="322"/>
    </location>
</feature>
<organism evidence="2 3">
    <name type="scientific">Leucocoprinus leucothites</name>
    <dbReference type="NCBI Taxonomy" id="201217"/>
    <lineage>
        <taxon>Eukaryota</taxon>
        <taxon>Fungi</taxon>
        <taxon>Dikarya</taxon>
        <taxon>Basidiomycota</taxon>
        <taxon>Agaricomycotina</taxon>
        <taxon>Agaricomycetes</taxon>
        <taxon>Agaricomycetidae</taxon>
        <taxon>Agaricales</taxon>
        <taxon>Agaricineae</taxon>
        <taxon>Agaricaceae</taxon>
        <taxon>Leucocoprinus</taxon>
    </lineage>
</organism>
<feature type="region of interest" description="Disordered" evidence="1">
    <location>
        <begin position="126"/>
        <end position="165"/>
    </location>
</feature>
<reference evidence="2 3" key="1">
    <citation type="journal article" date="2020" name="ISME J.">
        <title>Uncovering the hidden diversity of litter-decomposition mechanisms in mushroom-forming fungi.</title>
        <authorList>
            <person name="Floudas D."/>
            <person name="Bentzer J."/>
            <person name="Ahren D."/>
            <person name="Johansson T."/>
            <person name="Persson P."/>
            <person name="Tunlid A."/>
        </authorList>
    </citation>
    <scope>NUCLEOTIDE SEQUENCE [LARGE SCALE GENOMIC DNA]</scope>
    <source>
        <strain evidence="2 3">CBS 146.42</strain>
    </source>
</reference>
<evidence type="ECO:0000313" key="3">
    <source>
        <dbReference type="Proteomes" id="UP000559027"/>
    </source>
</evidence>
<accession>A0A8H5GBY5</accession>
<feature type="compositionally biased region" description="Basic residues" evidence="1">
    <location>
        <begin position="187"/>
        <end position="200"/>
    </location>
</feature>
<comment type="caution">
    <text evidence="2">The sequence shown here is derived from an EMBL/GenBank/DDBJ whole genome shotgun (WGS) entry which is preliminary data.</text>
</comment>
<evidence type="ECO:0000313" key="2">
    <source>
        <dbReference type="EMBL" id="KAF5362088.1"/>
    </source>
</evidence>
<name>A0A8H5GBY5_9AGAR</name>
<feature type="compositionally biased region" description="Low complexity" evidence="1">
    <location>
        <begin position="301"/>
        <end position="310"/>
    </location>
</feature>
<proteinExistence type="predicted"/>
<dbReference type="Proteomes" id="UP000559027">
    <property type="component" value="Unassembled WGS sequence"/>
</dbReference>
<dbReference type="AlphaFoldDB" id="A0A8H5GBY5"/>
<feature type="region of interest" description="Disordered" evidence="1">
    <location>
        <begin position="77"/>
        <end position="114"/>
    </location>
</feature>
<gene>
    <name evidence="2" type="ORF">D9756_002701</name>
</gene>
<keyword evidence="3" id="KW-1185">Reference proteome</keyword>
<feature type="region of interest" description="Disordered" evidence="1">
    <location>
        <begin position="274"/>
        <end position="322"/>
    </location>
</feature>
<protein>
    <submittedName>
        <fullName evidence="2">Uncharacterized protein</fullName>
    </submittedName>
</protein>
<feature type="compositionally biased region" description="Basic and acidic residues" evidence="1">
    <location>
        <begin position="287"/>
        <end position="300"/>
    </location>
</feature>
<dbReference type="EMBL" id="JAACJO010000002">
    <property type="protein sequence ID" value="KAF5362088.1"/>
    <property type="molecule type" value="Genomic_DNA"/>
</dbReference>
<sequence length="378" mass="42825">MHHLDILILLTMGLVDDKKSSRRSTFTHFFSPTHHHEQLVRRRAQSLHAQSTRENSILHHNYTITSHSNLVEAQTITKTSTSDKRSTLKPYISAPLPASSSLVRPSKFDTDSSFSQNQLRTSFIEARHHGEPPSSSERKVQFVEPESPHHHTRTERESHHYPSSGGVFSFSSPAVAFDSTDRPGSSTRRRSASHPPTKRRTVARISISTGKLYYIQEPVPEYPFTSTCFSPPPYHATHPHYQSHTFGNFSFRRTFHHRKCTSLAGVCPHLRGSAASGLHPTSSTGNGDHDGGGMQRERQSSDTSSPSSMHSESREHHRHRGDEEGIPLYTSASEKFHAHWGTFAFNMRFSMFRAQDRMKDGVAWMGGVVRRMRTERQH</sequence>
<feature type="region of interest" description="Disordered" evidence="1">
    <location>
        <begin position="178"/>
        <end position="200"/>
    </location>
</feature>
<dbReference type="OrthoDB" id="10570507at2759"/>
<evidence type="ECO:0000256" key="1">
    <source>
        <dbReference type="SAM" id="MobiDB-lite"/>
    </source>
</evidence>
<feature type="compositionally biased region" description="Basic and acidic residues" evidence="1">
    <location>
        <begin position="126"/>
        <end position="160"/>
    </location>
</feature>